<evidence type="ECO:0000256" key="12">
    <source>
        <dbReference type="ARBA" id="ARBA00037847"/>
    </source>
</evidence>
<gene>
    <name evidence="13" type="primary">atpF</name>
    <name evidence="15" type="ORF">DAMNIGENAA_11420</name>
</gene>
<dbReference type="GO" id="GO:0005886">
    <property type="term" value="C:plasma membrane"/>
    <property type="evidence" value="ECO:0007669"/>
    <property type="project" value="UniProtKB-SubCell"/>
</dbReference>
<evidence type="ECO:0000256" key="1">
    <source>
        <dbReference type="ARBA" id="ARBA00005513"/>
    </source>
</evidence>
<comment type="function">
    <text evidence="11">Component of the F(0) channel, it forms part of the peripheral stalk, linking F(1) to F(0). The b'-subunit is a diverged and duplicated form of b found in plants and photosynthetic bacteria.</text>
</comment>
<keyword evidence="5 13" id="KW-0375">Hydrogen ion transport</keyword>
<keyword evidence="7 13" id="KW-0406">Ion transport</keyword>
<keyword evidence="6 13" id="KW-1133">Transmembrane helix</keyword>
<keyword evidence="16" id="KW-1185">Reference proteome</keyword>
<comment type="function">
    <text evidence="10 13">F(1)F(0) ATP synthase produces ATP from ADP in the presence of a proton or sodium gradient. F-type ATPases consist of two structural domains, F(1) containing the extramembraneous catalytic core and F(0) containing the membrane proton channel, linked together by a central stalk and a peripheral stalk. During catalysis, ATP synthesis in the catalytic domain of F(1) is coupled via a rotary mechanism of the central stalk subunits to proton translocation.</text>
</comment>
<comment type="similarity">
    <text evidence="1 13">Belongs to the ATPase B chain family.</text>
</comment>
<dbReference type="GO" id="GO:0045259">
    <property type="term" value="C:proton-transporting ATP synthase complex"/>
    <property type="evidence" value="ECO:0007669"/>
    <property type="project" value="UniProtKB-KW"/>
</dbReference>
<dbReference type="Pfam" id="PF00430">
    <property type="entry name" value="ATP-synt_B"/>
    <property type="match status" value="1"/>
</dbReference>
<keyword evidence="4 13" id="KW-0812">Transmembrane</keyword>
<evidence type="ECO:0000256" key="2">
    <source>
        <dbReference type="ARBA" id="ARBA00022448"/>
    </source>
</evidence>
<evidence type="ECO:0000256" key="9">
    <source>
        <dbReference type="ARBA" id="ARBA00023310"/>
    </source>
</evidence>
<keyword evidence="13" id="KW-1003">Cell membrane</keyword>
<evidence type="ECO:0000256" key="8">
    <source>
        <dbReference type="ARBA" id="ARBA00023136"/>
    </source>
</evidence>
<dbReference type="EMBL" id="BSDR01000001">
    <property type="protein sequence ID" value="GLI33709.1"/>
    <property type="molecule type" value="Genomic_DNA"/>
</dbReference>
<dbReference type="AlphaFoldDB" id="A0A9W6FS62"/>
<dbReference type="GO" id="GO:0046961">
    <property type="term" value="F:proton-transporting ATPase activity, rotational mechanism"/>
    <property type="evidence" value="ECO:0007669"/>
    <property type="project" value="TreeGrafter"/>
</dbReference>
<evidence type="ECO:0000313" key="15">
    <source>
        <dbReference type="EMBL" id="GLI33709.1"/>
    </source>
</evidence>
<protein>
    <recommendedName>
        <fullName evidence="13">ATP synthase subunit b</fullName>
    </recommendedName>
    <alternativeName>
        <fullName evidence="13">ATP synthase F(0) sector subunit b</fullName>
    </alternativeName>
    <alternativeName>
        <fullName evidence="13">ATPase subunit I</fullName>
    </alternativeName>
    <alternativeName>
        <fullName evidence="13">F-type ATPase subunit b</fullName>
        <shortName evidence="13">F-ATPase subunit b</shortName>
    </alternativeName>
</protein>
<comment type="subcellular location">
    <subcellularLocation>
        <location evidence="13">Cell membrane</location>
        <topology evidence="13">Single-pass membrane protein</topology>
    </subcellularLocation>
    <subcellularLocation>
        <location evidence="12">Endomembrane system</location>
        <topology evidence="12">Single-pass membrane protein</topology>
    </subcellularLocation>
</comment>
<evidence type="ECO:0000256" key="11">
    <source>
        <dbReference type="ARBA" id="ARBA00025614"/>
    </source>
</evidence>
<name>A0A9W6FS62_9BACT</name>
<comment type="caution">
    <text evidence="15">The sequence shown here is derived from an EMBL/GenBank/DDBJ whole genome shotgun (WGS) entry which is preliminary data.</text>
</comment>
<dbReference type="InterPro" id="IPR002146">
    <property type="entry name" value="ATP_synth_b/b'su_bac/chlpt"/>
</dbReference>
<evidence type="ECO:0000256" key="7">
    <source>
        <dbReference type="ARBA" id="ARBA00023065"/>
    </source>
</evidence>
<keyword evidence="9 13" id="KW-0066">ATP synthesis</keyword>
<accession>A0A9W6FS62</accession>
<evidence type="ECO:0000313" key="16">
    <source>
        <dbReference type="Proteomes" id="UP001144372"/>
    </source>
</evidence>
<dbReference type="CDD" id="cd06503">
    <property type="entry name" value="ATP-synt_Fo_b"/>
    <property type="match status" value="1"/>
</dbReference>
<evidence type="ECO:0000256" key="13">
    <source>
        <dbReference type="HAMAP-Rule" id="MF_01398"/>
    </source>
</evidence>
<dbReference type="HAMAP" id="MF_01398">
    <property type="entry name" value="ATP_synth_b_bprime"/>
    <property type="match status" value="1"/>
</dbReference>
<dbReference type="InterPro" id="IPR050059">
    <property type="entry name" value="ATP_synthase_B_chain"/>
</dbReference>
<dbReference type="InterPro" id="IPR017707">
    <property type="entry name" value="Alt_ATP_synth_F0_bsu"/>
</dbReference>
<evidence type="ECO:0000256" key="14">
    <source>
        <dbReference type="SAM" id="Coils"/>
    </source>
</evidence>
<proteinExistence type="inferred from homology"/>
<dbReference type="GO" id="GO:0046933">
    <property type="term" value="F:proton-transporting ATP synthase activity, rotational mechanism"/>
    <property type="evidence" value="ECO:0007669"/>
    <property type="project" value="UniProtKB-UniRule"/>
</dbReference>
<feature type="transmembrane region" description="Helical" evidence="13">
    <location>
        <begin position="6"/>
        <end position="27"/>
    </location>
</feature>
<evidence type="ECO:0000256" key="10">
    <source>
        <dbReference type="ARBA" id="ARBA00025198"/>
    </source>
</evidence>
<dbReference type="NCBIfam" id="TIGR03321">
    <property type="entry name" value="alt_F1F0_F0_B"/>
    <property type="match status" value="1"/>
</dbReference>
<keyword evidence="8 13" id="KW-0472">Membrane</keyword>
<comment type="subunit">
    <text evidence="13">F-type ATPases have 2 components, F(1) - the catalytic core - and F(0) - the membrane proton channel. F(1) has five subunits: alpha(3), beta(3), gamma(1), delta(1), epsilon(1). F(0) has three main subunits: a(1), b(2) and c(10-14). The alpha and beta chains form an alternating ring which encloses part of the gamma chain. F(1) is attached to F(0) by a central stalk formed by the gamma and epsilon chains, while a peripheral stalk is formed by the delta and b chains.</text>
</comment>
<sequence>MLIDWFTVVAQIVNFLVLVALLKHFLYGRIIRAMEVREEKIASRLQDAEDERREALREAEDYRRKAKELEERREELLLMVKEEVEGERKRLLHEARAEVNEFQRKWHENIRQEKDAFLLDLKRRVSVEVCLMARHVLSNLANKQLEKQIMEVFLERLLSHNEEELRVLRESFGQSGGRVLMRSSFEIPEESRARMMEALRDRIGEELDFEFEVSADLICGIELRANAHKIGWNMENYLKTLEEDILRVIEEGAG</sequence>
<organism evidence="15 16">
    <name type="scientific">Desulforhabdus amnigena</name>
    <dbReference type="NCBI Taxonomy" id="40218"/>
    <lineage>
        <taxon>Bacteria</taxon>
        <taxon>Pseudomonadati</taxon>
        <taxon>Thermodesulfobacteriota</taxon>
        <taxon>Syntrophobacteria</taxon>
        <taxon>Syntrophobacterales</taxon>
        <taxon>Syntrophobacteraceae</taxon>
        <taxon>Desulforhabdus</taxon>
    </lineage>
</organism>
<keyword evidence="2 13" id="KW-0813">Transport</keyword>
<reference evidence="15" key="1">
    <citation type="submission" date="2022-12" db="EMBL/GenBank/DDBJ databases">
        <title>Reference genome sequencing for broad-spectrum identification of bacterial and archaeal isolates by mass spectrometry.</title>
        <authorList>
            <person name="Sekiguchi Y."/>
            <person name="Tourlousse D.M."/>
        </authorList>
    </citation>
    <scope>NUCLEOTIDE SEQUENCE</scope>
    <source>
        <strain evidence="15">ASRB1</strain>
    </source>
</reference>
<keyword evidence="14" id="KW-0175">Coiled coil</keyword>
<dbReference type="Proteomes" id="UP001144372">
    <property type="component" value="Unassembled WGS sequence"/>
</dbReference>
<evidence type="ECO:0000256" key="3">
    <source>
        <dbReference type="ARBA" id="ARBA00022547"/>
    </source>
</evidence>
<dbReference type="RefSeq" id="WP_281792870.1">
    <property type="nucleotide sequence ID" value="NZ_BSDR01000001.1"/>
</dbReference>
<feature type="coiled-coil region" evidence="14">
    <location>
        <begin position="31"/>
        <end position="101"/>
    </location>
</feature>
<dbReference type="PANTHER" id="PTHR33445:SF2">
    <property type="entry name" value="ATP SYNTHASE SUBUNIT B', CHLOROPLASTIC"/>
    <property type="match status" value="1"/>
</dbReference>
<keyword evidence="3 13" id="KW-0138">CF(0)</keyword>
<evidence type="ECO:0000256" key="5">
    <source>
        <dbReference type="ARBA" id="ARBA00022781"/>
    </source>
</evidence>
<evidence type="ECO:0000256" key="4">
    <source>
        <dbReference type="ARBA" id="ARBA00022692"/>
    </source>
</evidence>
<evidence type="ECO:0000256" key="6">
    <source>
        <dbReference type="ARBA" id="ARBA00022989"/>
    </source>
</evidence>
<dbReference type="PANTHER" id="PTHR33445">
    <property type="entry name" value="ATP SYNTHASE SUBUNIT B', CHLOROPLASTIC"/>
    <property type="match status" value="1"/>
</dbReference>
<dbReference type="GO" id="GO:0012505">
    <property type="term" value="C:endomembrane system"/>
    <property type="evidence" value="ECO:0007669"/>
    <property type="project" value="UniProtKB-SubCell"/>
</dbReference>